<keyword evidence="10 16" id="KW-0520">NAD</keyword>
<name>A0A220VDJ6_9GAMM</name>
<evidence type="ECO:0000256" key="5">
    <source>
        <dbReference type="ARBA" id="ARBA00022630"/>
    </source>
</evidence>
<dbReference type="PANTHER" id="PTHR37838:SF1">
    <property type="entry name" value="NA(+)-TRANSLOCATING NADH-QUINONE REDUCTASE SUBUNIT C"/>
    <property type="match status" value="1"/>
</dbReference>
<dbReference type="KEGG" id="pmai:CF386_05375"/>
<proteinExistence type="inferred from homology"/>
<dbReference type="RefSeq" id="WP_089073382.1">
    <property type="nucleotide sequence ID" value="NZ_CBCSAM010000001.1"/>
</dbReference>
<keyword evidence="7 16" id="KW-0812">Transmembrane</keyword>
<dbReference type="HAMAP" id="MF_00427">
    <property type="entry name" value="NqrC"/>
    <property type="match status" value="1"/>
</dbReference>
<evidence type="ECO:0000256" key="15">
    <source>
        <dbReference type="ARBA" id="ARBA00023201"/>
    </source>
</evidence>
<organism evidence="19 20">
    <name type="scientific">Paraphotobacterium marinum</name>
    <dbReference type="NCBI Taxonomy" id="1755811"/>
    <lineage>
        <taxon>Bacteria</taxon>
        <taxon>Pseudomonadati</taxon>
        <taxon>Pseudomonadota</taxon>
        <taxon>Gammaproteobacteria</taxon>
        <taxon>Vibrionales</taxon>
        <taxon>Vibrionaceae</taxon>
        <taxon>Paraphotobacterium</taxon>
    </lineage>
</organism>
<comment type="subcellular location">
    <subcellularLocation>
        <location evidence="16">Cell membrane</location>
        <topology evidence="16">Single-pass membrane protein</topology>
    </subcellularLocation>
</comment>
<dbReference type="NCBIfam" id="TIGR01938">
    <property type="entry name" value="nqrC"/>
    <property type="match status" value="1"/>
</dbReference>
<keyword evidence="4 16" id="KW-0597">Phosphoprotein</keyword>
<evidence type="ECO:0000256" key="6">
    <source>
        <dbReference type="ARBA" id="ARBA00022643"/>
    </source>
</evidence>
<comment type="subunit">
    <text evidence="16 17">Composed of six subunits; NqrA, NqrB, NqrC, NqrD, NqrE and NqrF.</text>
</comment>
<accession>A0A220VDJ6</accession>
<evidence type="ECO:0000313" key="20">
    <source>
        <dbReference type="Proteomes" id="UP000242175"/>
    </source>
</evidence>
<keyword evidence="8 16" id="KW-1278">Translocase</keyword>
<evidence type="ECO:0000256" key="14">
    <source>
        <dbReference type="ARBA" id="ARBA00023136"/>
    </source>
</evidence>
<keyword evidence="6 16" id="KW-0288">FMN</keyword>
<keyword evidence="5 16" id="KW-0285">Flavoprotein</keyword>
<dbReference type="GO" id="GO:0006814">
    <property type="term" value="P:sodium ion transport"/>
    <property type="evidence" value="ECO:0007669"/>
    <property type="project" value="UniProtKB-UniRule"/>
</dbReference>
<keyword evidence="14 16" id="KW-0472">Membrane</keyword>
<feature type="domain" description="FMN-binding" evidence="18">
    <location>
        <begin position="146"/>
        <end position="244"/>
    </location>
</feature>
<protein>
    <recommendedName>
        <fullName evidence="16 17">Na(+)-translocating NADH-quinone reductase subunit C</fullName>
        <shortName evidence="16 17">Na(+)-NQR subunit C</shortName>
        <shortName evidence="16 17">Na(+)-translocating NQR subunit C</shortName>
        <ecNumber evidence="16 17">7.2.1.1</ecNumber>
    </recommendedName>
    <alternativeName>
        <fullName evidence="16 17">NQR complex subunit C</fullName>
    </alternativeName>
    <alternativeName>
        <fullName evidence="16 17">NQR-1 subunit C</fullName>
    </alternativeName>
</protein>
<comment type="function">
    <text evidence="16">NQR complex catalyzes the reduction of ubiquinone-1 to ubiquinol by two successive reactions, coupled with the transport of Na(+) ions from the cytoplasm to the periplasm. NqrA to NqrE are probably involved in the second step, the conversion of ubisemiquinone to ubiquinol.</text>
</comment>
<dbReference type="SMART" id="SM00900">
    <property type="entry name" value="FMN_bind"/>
    <property type="match status" value="1"/>
</dbReference>
<dbReference type="NCBIfam" id="NF003749">
    <property type="entry name" value="PRK05346.1-5"/>
    <property type="match status" value="1"/>
</dbReference>
<evidence type="ECO:0000256" key="2">
    <source>
        <dbReference type="ARBA" id="ARBA00022475"/>
    </source>
</evidence>
<evidence type="ECO:0000256" key="11">
    <source>
        <dbReference type="ARBA" id="ARBA00023053"/>
    </source>
</evidence>
<feature type="modified residue" description="FMN phosphoryl threonine" evidence="16">
    <location>
        <position position="227"/>
    </location>
</feature>
<reference evidence="19 20" key="1">
    <citation type="journal article" date="2016" name="Int. J. Syst. Evol. Microbiol.">
        <title>Paraphotobacterium marinum gen. nov., sp. nov., a member of the family Vibrionaceae, isolated from surface seawater.</title>
        <authorList>
            <person name="Huang Z."/>
            <person name="Dong C."/>
            <person name="Shao Z."/>
        </authorList>
    </citation>
    <scope>NUCLEOTIDE SEQUENCE [LARGE SCALE GENOMIC DNA]</scope>
    <source>
        <strain evidence="19 20">NSCS20N07D</strain>
    </source>
</reference>
<evidence type="ECO:0000256" key="13">
    <source>
        <dbReference type="ARBA" id="ARBA00023075"/>
    </source>
</evidence>
<dbReference type="InterPro" id="IPR007329">
    <property type="entry name" value="FMN-bd"/>
</dbReference>
<feature type="transmembrane region" description="Helical" evidence="16">
    <location>
        <begin position="12"/>
        <end position="35"/>
    </location>
</feature>
<evidence type="ECO:0000256" key="17">
    <source>
        <dbReference type="PIRNR" id="PIRNR009437"/>
    </source>
</evidence>
<sequence length="258" mass="29079">MKMLKNKDSISSTFIVVILLCLVCSVIVSASVLFLKPIQKVNAERDIQQNILKVANIPFNKSNISDIYNTNIIEKILDLQSGELSEKITPEIYNKDSLGTNIKYSKKLSAKQDIAKIIRRENFAKIYFVKKNNKVDSIILPIHGLGLWSMMYAFIAITPDGKKVKGITFYKQGETPGLGGEVENLKWQEQFKGKTIYKNNSVGIKLVKKIPDTKPNKYYVDALSGATLTTNGVQNTIDFWFGKLGYKKFIENLKEGDV</sequence>
<dbReference type="EMBL" id="CP022355">
    <property type="protein sequence ID" value="ASK78474.1"/>
    <property type="molecule type" value="Genomic_DNA"/>
</dbReference>
<evidence type="ECO:0000256" key="12">
    <source>
        <dbReference type="ARBA" id="ARBA00023065"/>
    </source>
</evidence>
<feature type="transmembrane region" description="Helical" evidence="16">
    <location>
        <begin position="138"/>
        <end position="157"/>
    </location>
</feature>
<keyword evidence="2 16" id="KW-1003">Cell membrane</keyword>
<comment type="caution">
    <text evidence="16">Lacks conserved residue(s) required for the propagation of feature annotation.</text>
</comment>
<keyword evidence="15 16" id="KW-0739">Sodium transport</keyword>
<keyword evidence="13 16" id="KW-0830">Ubiquinone</keyword>
<gene>
    <name evidence="16" type="primary">nqrC</name>
    <name evidence="19" type="ORF">CF386_05375</name>
</gene>
<evidence type="ECO:0000256" key="8">
    <source>
        <dbReference type="ARBA" id="ARBA00022967"/>
    </source>
</evidence>
<evidence type="ECO:0000256" key="9">
    <source>
        <dbReference type="ARBA" id="ARBA00022989"/>
    </source>
</evidence>
<comment type="cofactor">
    <cofactor evidence="16 17">
        <name>FMN</name>
        <dbReference type="ChEBI" id="CHEBI:58210"/>
    </cofactor>
</comment>
<comment type="catalytic activity">
    <reaction evidence="16 17">
        <text>a ubiquinone + n Na(+)(in) + NADH + H(+) = a ubiquinol + n Na(+)(out) + NAD(+)</text>
        <dbReference type="Rhea" id="RHEA:47748"/>
        <dbReference type="Rhea" id="RHEA-COMP:9565"/>
        <dbReference type="Rhea" id="RHEA-COMP:9566"/>
        <dbReference type="ChEBI" id="CHEBI:15378"/>
        <dbReference type="ChEBI" id="CHEBI:16389"/>
        <dbReference type="ChEBI" id="CHEBI:17976"/>
        <dbReference type="ChEBI" id="CHEBI:29101"/>
        <dbReference type="ChEBI" id="CHEBI:57540"/>
        <dbReference type="ChEBI" id="CHEBI:57945"/>
        <dbReference type="EC" id="7.2.1.1"/>
    </reaction>
</comment>
<dbReference type="PIRSF" id="PIRSF009437">
    <property type="entry name" value="NQR-1_subunit_C"/>
    <property type="match status" value="1"/>
</dbReference>
<dbReference type="EC" id="7.2.1.1" evidence="16 17"/>
<evidence type="ECO:0000256" key="3">
    <source>
        <dbReference type="ARBA" id="ARBA00022519"/>
    </source>
</evidence>
<keyword evidence="12 16" id="KW-0406">Ion transport</keyword>
<dbReference type="InterPro" id="IPR010204">
    <property type="entry name" value="NqrC"/>
</dbReference>
<evidence type="ECO:0000313" key="19">
    <source>
        <dbReference type="EMBL" id="ASK78474.1"/>
    </source>
</evidence>
<evidence type="ECO:0000256" key="4">
    <source>
        <dbReference type="ARBA" id="ARBA00022553"/>
    </source>
</evidence>
<evidence type="ECO:0000256" key="1">
    <source>
        <dbReference type="ARBA" id="ARBA00022448"/>
    </source>
</evidence>
<dbReference type="OrthoDB" id="9786835at2"/>
<dbReference type="Pfam" id="PF04205">
    <property type="entry name" value="FMN_bind"/>
    <property type="match status" value="1"/>
</dbReference>
<keyword evidence="9 16" id="KW-1133">Transmembrane helix</keyword>
<evidence type="ECO:0000256" key="10">
    <source>
        <dbReference type="ARBA" id="ARBA00023027"/>
    </source>
</evidence>
<keyword evidence="1 16" id="KW-0813">Transport</keyword>
<evidence type="ECO:0000259" key="18">
    <source>
        <dbReference type="SMART" id="SM00900"/>
    </source>
</evidence>
<comment type="similarity">
    <text evidence="16 17">Belongs to the NqrC family.</text>
</comment>
<keyword evidence="20" id="KW-1185">Reference proteome</keyword>
<keyword evidence="11 16" id="KW-0915">Sodium</keyword>
<keyword evidence="3" id="KW-0997">Cell inner membrane</keyword>
<evidence type="ECO:0000256" key="7">
    <source>
        <dbReference type="ARBA" id="ARBA00022692"/>
    </source>
</evidence>
<dbReference type="AlphaFoldDB" id="A0A220VDJ6"/>
<dbReference type="PANTHER" id="PTHR37838">
    <property type="entry name" value="NA(+)-TRANSLOCATING NADH-QUINONE REDUCTASE SUBUNIT C"/>
    <property type="match status" value="1"/>
</dbReference>
<dbReference type="GO" id="GO:0016655">
    <property type="term" value="F:oxidoreductase activity, acting on NAD(P)H, quinone or similar compound as acceptor"/>
    <property type="evidence" value="ECO:0007669"/>
    <property type="project" value="UniProtKB-UniRule"/>
</dbReference>
<evidence type="ECO:0000256" key="16">
    <source>
        <dbReference type="HAMAP-Rule" id="MF_00427"/>
    </source>
</evidence>
<dbReference type="Proteomes" id="UP000242175">
    <property type="component" value="Chromosome large"/>
</dbReference>
<dbReference type="GO" id="GO:0005886">
    <property type="term" value="C:plasma membrane"/>
    <property type="evidence" value="ECO:0007669"/>
    <property type="project" value="UniProtKB-SubCell"/>
</dbReference>
<dbReference type="GO" id="GO:0010181">
    <property type="term" value="F:FMN binding"/>
    <property type="evidence" value="ECO:0007669"/>
    <property type="project" value="UniProtKB-UniRule"/>
</dbReference>